<gene>
    <name evidence="3" type="ORF">A2415_01045</name>
</gene>
<dbReference type="Gene3D" id="3.90.1200.10">
    <property type="match status" value="1"/>
</dbReference>
<dbReference type="AlphaFoldDB" id="A0A1F4WLH3"/>
<dbReference type="PANTHER" id="PTHR21064">
    <property type="entry name" value="AMINOGLYCOSIDE PHOSPHOTRANSFERASE DOMAIN-CONTAINING PROTEIN-RELATED"/>
    <property type="match status" value="1"/>
</dbReference>
<dbReference type="PANTHER" id="PTHR21064:SF6">
    <property type="entry name" value="AMINOGLYCOSIDE PHOSPHOTRANSFERASE DOMAIN-CONTAINING PROTEIN"/>
    <property type="match status" value="1"/>
</dbReference>
<dbReference type="InterPro" id="IPR002575">
    <property type="entry name" value="Aminoglycoside_PTrfase"/>
</dbReference>
<feature type="domain" description="Aminoglycoside phosphotransferase" evidence="2">
    <location>
        <begin position="23"/>
        <end position="244"/>
    </location>
</feature>
<dbReference type="Gene3D" id="3.30.200.20">
    <property type="entry name" value="Phosphorylase Kinase, domain 1"/>
    <property type="match status" value="1"/>
</dbReference>
<protein>
    <recommendedName>
        <fullName evidence="2">Aminoglycoside phosphotransferase domain-containing protein</fullName>
    </recommendedName>
</protein>
<accession>A0A1F4WLH3</accession>
<reference evidence="3 4" key="1">
    <citation type="journal article" date="2016" name="Nat. Commun.">
        <title>Thousands of microbial genomes shed light on interconnected biogeochemical processes in an aquifer system.</title>
        <authorList>
            <person name="Anantharaman K."/>
            <person name="Brown C.T."/>
            <person name="Hug L.A."/>
            <person name="Sharon I."/>
            <person name="Castelle C.J."/>
            <person name="Probst A.J."/>
            <person name="Thomas B.C."/>
            <person name="Singh A."/>
            <person name="Wilkins M.J."/>
            <person name="Karaoz U."/>
            <person name="Brodie E.L."/>
            <person name="Williams K.H."/>
            <person name="Hubbard S.S."/>
            <person name="Banfield J.F."/>
        </authorList>
    </citation>
    <scope>NUCLEOTIDE SEQUENCE [LARGE SCALE GENOMIC DNA]</scope>
</reference>
<organism evidence="3 4">
    <name type="scientific">candidate division WWE3 bacterium RIFOXYC1_FULL_39_7</name>
    <dbReference type="NCBI Taxonomy" id="1802643"/>
    <lineage>
        <taxon>Bacteria</taxon>
        <taxon>Katanobacteria</taxon>
    </lineage>
</organism>
<comment type="similarity">
    <text evidence="1">Belongs to the pseudomonas-type ThrB family.</text>
</comment>
<dbReference type="GO" id="GO:0019202">
    <property type="term" value="F:amino acid kinase activity"/>
    <property type="evidence" value="ECO:0007669"/>
    <property type="project" value="TreeGrafter"/>
</dbReference>
<evidence type="ECO:0000313" key="3">
    <source>
        <dbReference type="EMBL" id="OGC70239.1"/>
    </source>
</evidence>
<evidence type="ECO:0000256" key="1">
    <source>
        <dbReference type="ARBA" id="ARBA00038240"/>
    </source>
</evidence>
<dbReference type="InterPro" id="IPR011009">
    <property type="entry name" value="Kinase-like_dom_sf"/>
</dbReference>
<dbReference type="InterPro" id="IPR050249">
    <property type="entry name" value="Pseudomonas-type_ThrB"/>
</dbReference>
<dbReference type="EMBL" id="MEWA01000009">
    <property type="protein sequence ID" value="OGC70239.1"/>
    <property type="molecule type" value="Genomic_DNA"/>
</dbReference>
<dbReference type="SUPFAM" id="SSF56112">
    <property type="entry name" value="Protein kinase-like (PK-like)"/>
    <property type="match status" value="1"/>
</dbReference>
<name>A0A1F4WLH3_UNCKA</name>
<sequence>MEDVGKILSHFNINNVKAVNPFLWDGWSSHKLYLIETEKERYLLKSKKQDHSESLIKASNITNYLHDAGLPFISQPIRTKHNKLFYTDADNNWWELQTYMEGSIIPAEETNEKHVTSLAKALASYHKLFIDQEVLAKSLFIPKSTEYTYDFRDEKLEKERNRYANILSQELLIDTKRYKNFFDQYVIAFEKIQKLIKNINPTEHKKTLIHRDLGGNVLFNKTSKEVAAIIDWDLAQFGDLVVDICAVSGVIKNSLNDLFIESYDSYIKLSEQELKFIPVYKYMSFVKSNKWWITYNIKLLQNEGANEGQDREKILKNIEETFDLWDSKLSVLEKAGS</sequence>
<dbReference type="Pfam" id="PF01636">
    <property type="entry name" value="APH"/>
    <property type="match status" value="1"/>
</dbReference>
<evidence type="ECO:0000313" key="4">
    <source>
        <dbReference type="Proteomes" id="UP000179113"/>
    </source>
</evidence>
<evidence type="ECO:0000259" key="2">
    <source>
        <dbReference type="Pfam" id="PF01636"/>
    </source>
</evidence>
<comment type="caution">
    <text evidence="3">The sequence shown here is derived from an EMBL/GenBank/DDBJ whole genome shotgun (WGS) entry which is preliminary data.</text>
</comment>
<proteinExistence type="inferred from homology"/>
<dbReference type="Proteomes" id="UP000179113">
    <property type="component" value="Unassembled WGS sequence"/>
</dbReference>